<reference evidence="2 3" key="1">
    <citation type="submission" date="2019-07" db="EMBL/GenBank/DDBJ databases">
        <authorList>
            <person name="Chang H.-W."/>
            <person name="Raman A."/>
            <person name="Venkatesh S."/>
            <person name="Gehrig J."/>
        </authorList>
    </citation>
    <scope>NUCLEOTIDE SEQUENCE [LARGE SCALE GENOMIC DNA]</scope>
    <source>
        <strain evidence="2">B.longum_ssp_infantis_4</strain>
    </source>
</reference>
<organism evidence="2 3">
    <name type="scientific">Bifidobacterium longum subsp. infantis</name>
    <dbReference type="NCBI Taxonomy" id="1682"/>
    <lineage>
        <taxon>Bacteria</taxon>
        <taxon>Bacillati</taxon>
        <taxon>Actinomycetota</taxon>
        <taxon>Actinomycetes</taxon>
        <taxon>Bifidobacteriales</taxon>
        <taxon>Bifidobacteriaceae</taxon>
        <taxon>Bifidobacterium</taxon>
    </lineage>
</organism>
<protein>
    <submittedName>
        <fullName evidence="2">Uncharacterized protein</fullName>
    </submittedName>
</protein>
<dbReference type="AlphaFoldDB" id="A0A564S334"/>
<name>A0A564S334_BIFLI</name>
<dbReference type="RefSeq" id="WP_154050639.1">
    <property type="nucleotide sequence ID" value="NZ_CABHML010000069.1"/>
</dbReference>
<feature type="region of interest" description="Disordered" evidence="1">
    <location>
        <begin position="1"/>
        <end position="37"/>
    </location>
</feature>
<feature type="compositionally biased region" description="Basic and acidic residues" evidence="1">
    <location>
        <begin position="1"/>
        <end position="14"/>
    </location>
</feature>
<dbReference type="EMBL" id="CABHML010000069">
    <property type="protein sequence ID" value="VUW84360.1"/>
    <property type="molecule type" value="Genomic_DNA"/>
</dbReference>
<proteinExistence type="predicted"/>
<evidence type="ECO:0000313" key="3">
    <source>
        <dbReference type="Proteomes" id="UP000319252"/>
    </source>
</evidence>
<dbReference type="Proteomes" id="UP000319252">
    <property type="component" value="Unassembled WGS sequence"/>
</dbReference>
<feature type="compositionally biased region" description="Basic and acidic residues" evidence="1">
    <location>
        <begin position="21"/>
        <end position="31"/>
    </location>
</feature>
<accession>A0A564S334</accession>
<evidence type="ECO:0000313" key="2">
    <source>
        <dbReference type="EMBL" id="VUW84360.1"/>
    </source>
</evidence>
<gene>
    <name evidence="2" type="ORF">BLONGUMMC1_01628</name>
</gene>
<sequence>MFRKKNDPSKKKETANSLQERTIDDAHEADKSRHHAFTRKKIKRCEKCGSELESTRKSNLCEACERKQLQNNVKKGAAVAAAIGLAKVVAPYVKKAVPVMARAAKKIVLR</sequence>
<evidence type="ECO:0000256" key="1">
    <source>
        <dbReference type="SAM" id="MobiDB-lite"/>
    </source>
</evidence>